<reference evidence="1" key="1">
    <citation type="submission" date="2023-10" db="EMBL/GenBank/DDBJ databases">
        <authorList>
            <person name="Chen Y."/>
            <person name="Shah S."/>
            <person name="Dougan E. K."/>
            <person name="Thang M."/>
            <person name="Chan C."/>
        </authorList>
    </citation>
    <scope>NUCLEOTIDE SEQUENCE [LARGE SCALE GENOMIC DNA]</scope>
</reference>
<comment type="caution">
    <text evidence="1">The sequence shown here is derived from an EMBL/GenBank/DDBJ whole genome shotgun (WGS) entry which is preliminary data.</text>
</comment>
<accession>A0ABN9PQ65</accession>
<dbReference type="Proteomes" id="UP001189429">
    <property type="component" value="Unassembled WGS sequence"/>
</dbReference>
<organism evidence="1 2">
    <name type="scientific">Prorocentrum cordatum</name>
    <dbReference type="NCBI Taxonomy" id="2364126"/>
    <lineage>
        <taxon>Eukaryota</taxon>
        <taxon>Sar</taxon>
        <taxon>Alveolata</taxon>
        <taxon>Dinophyceae</taxon>
        <taxon>Prorocentrales</taxon>
        <taxon>Prorocentraceae</taxon>
        <taxon>Prorocentrum</taxon>
    </lineage>
</organism>
<protein>
    <submittedName>
        <fullName evidence="1">Uncharacterized protein</fullName>
    </submittedName>
</protein>
<sequence length="127" mass="14499">METDKSNQSIPSFIFNTKEYKEQLATCLDACDIDQMSPTEQWECVKRQMILAAEGARNVMMRTPIGDNSNNDIEARCMALRAIARAVWRQDRRLAKRLLERTAAGPVHLRLEDTAVVLRDAARFEAE</sequence>
<keyword evidence="2" id="KW-1185">Reference proteome</keyword>
<gene>
    <name evidence="1" type="ORF">PCOR1329_LOCUS3920</name>
</gene>
<dbReference type="EMBL" id="CAUYUJ010001017">
    <property type="protein sequence ID" value="CAK0793709.1"/>
    <property type="molecule type" value="Genomic_DNA"/>
</dbReference>
<evidence type="ECO:0000313" key="1">
    <source>
        <dbReference type="EMBL" id="CAK0793709.1"/>
    </source>
</evidence>
<feature type="non-terminal residue" evidence="1">
    <location>
        <position position="127"/>
    </location>
</feature>
<evidence type="ECO:0000313" key="2">
    <source>
        <dbReference type="Proteomes" id="UP001189429"/>
    </source>
</evidence>
<proteinExistence type="predicted"/>
<name>A0ABN9PQ65_9DINO</name>